<feature type="compositionally biased region" description="Polar residues" evidence="1">
    <location>
        <begin position="134"/>
        <end position="149"/>
    </location>
</feature>
<evidence type="ECO:0000313" key="4">
    <source>
        <dbReference type="Proteomes" id="UP000199448"/>
    </source>
</evidence>
<feature type="region of interest" description="Disordered" evidence="1">
    <location>
        <begin position="47"/>
        <end position="73"/>
    </location>
</feature>
<organism evidence="3 4">
    <name type="scientific">Salinimicrobium catena</name>
    <dbReference type="NCBI Taxonomy" id="390640"/>
    <lineage>
        <taxon>Bacteria</taxon>
        <taxon>Pseudomonadati</taxon>
        <taxon>Bacteroidota</taxon>
        <taxon>Flavobacteriia</taxon>
        <taxon>Flavobacteriales</taxon>
        <taxon>Flavobacteriaceae</taxon>
        <taxon>Salinimicrobium</taxon>
    </lineage>
</organism>
<dbReference type="Proteomes" id="UP000199448">
    <property type="component" value="Unassembled WGS sequence"/>
</dbReference>
<feature type="region of interest" description="Disordered" evidence="1">
    <location>
        <begin position="100"/>
        <end position="149"/>
    </location>
</feature>
<sequence length="241" mass="27272">MDFFEEHKALIITVLLFAVLFLAMYNINISRSNQKVRETLIELNNLRAEEPKKQEQPKTEQQPETPPRQRQNFETHQAFNQNQEESRRNFESRLDEIFEKNSASQEASEEESTSTSSGDLNLEPNRRQKRQKASEGNDTSEELSTQKGSLRNSSISFSLVGRSAIEIPNPIYTCDTSGKIVVNITVDSDGRVIDTSVNKRSSTSSNECLTEMALDYAGGARFSKLPGRTSQPGTITYYFQD</sequence>
<accession>A0A1H5JJW9</accession>
<keyword evidence="4" id="KW-1185">Reference proteome</keyword>
<dbReference type="AlphaFoldDB" id="A0A1H5JJW9"/>
<dbReference type="STRING" id="390640.SAMN04488034_101753"/>
<dbReference type="OrthoDB" id="9786892at2"/>
<evidence type="ECO:0000256" key="1">
    <source>
        <dbReference type="SAM" id="MobiDB-lite"/>
    </source>
</evidence>
<reference evidence="3 4" key="1">
    <citation type="submission" date="2016-10" db="EMBL/GenBank/DDBJ databases">
        <authorList>
            <person name="de Groot N.N."/>
        </authorList>
    </citation>
    <scope>NUCLEOTIDE SEQUENCE [LARGE SCALE GENOMIC DNA]</scope>
    <source>
        <strain evidence="3 4">DSM 23553</strain>
    </source>
</reference>
<dbReference type="RefSeq" id="WP_093111833.1">
    <property type="nucleotide sequence ID" value="NZ_FNGG01000001.1"/>
</dbReference>
<gene>
    <name evidence="3" type="ORF">SAMN04488034_101753</name>
</gene>
<feature type="compositionally biased region" description="Basic and acidic residues" evidence="1">
    <location>
        <begin position="47"/>
        <end position="58"/>
    </location>
</feature>
<feature type="transmembrane region" description="Helical" evidence="2">
    <location>
        <begin position="9"/>
        <end position="27"/>
    </location>
</feature>
<proteinExistence type="predicted"/>
<evidence type="ECO:0000256" key="2">
    <source>
        <dbReference type="SAM" id="Phobius"/>
    </source>
</evidence>
<keyword evidence="2" id="KW-0812">Transmembrane</keyword>
<keyword evidence="2" id="KW-1133">Transmembrane helix</keyword>
<protein>
    <submittedName>
        <fullName evidence="3">TonB family C-terminal domain-containing protein</fullName>
    </submittedName>
</protein>
<evidence type="ECO:0000313" key="3">
    <source>
        <dbReference type="EMBL" id="SEE52537.1"/>
    </source>
</evidence>
<keyword evidence="2" id="KW-0472">Membrane</keyword>
<name>A0A1H5JJW9_9FLAO</name>
<dbReference type="EMBL" id="FNUG01000001">
    <property type="protein sequence ID" value="SEE52537.1"/>
    <property type="molecule type" value="Genomic_DNA"/>
</dbReference>